<proteinExistence type="predicted"/>
<dbReference type="Proteomes" id="UP000256645">
    <property type="component" value="Unassembled WGS sequence"/>
</dbReference>
<gene>
    <name evidence="1" type="ORF">BP6252_09576</name>
</gene>
<reference evidence="1 2" key="1">
    <citation type="journal article" date="2018" name="IMA Fungus">
        <title>IMA Genome-F 9: Draft genome sequence of Annulohypoxylon stygium, Aspergillus mulundensis, Berkeleyomyces basicola (syn. Thielaviopsis basicola), Ceratocystis smalleyi, two Cercospora beticola strains, Coleophoma cylindrospora, Fusarium fracticaudum, Phialophora cf. hyalina, and Morchella septimelata.</title>
        <authorList>
            <person name="Wingfield B.D."/>
            <person name="Bills G.F."/>
            <person name="Dong Y."/>
            <person name="Huang W."/>
            <person name="Nel W.J."/>
            <person name="Swalarsk-Parry B.S."/>
            <person name="Vaghefi N."/>
            <person name="Wilken P.M."/>
            <person name="An Z."/>
            <person name="de Beer Z.W."/>
            <person name="De Vos L."/>
            <person name="Chen L."/>
            <person name="Duong T.A."/>
            <person name="Gao Y."/>
            <person name="Hammerbacher A."/>
            <person name="Kikkert J.R."/>
            <person name="Li Y."/>
            <person name="Li H."/>
            <person name="Li K."/>
            <person name="Li Q."/>
            <person name="Liu X."/>
            <person name="Ma X."/>
            <person name="Naidoo K."/>
            <person name="Pethybridge S.J."/>
            <person name="Sun J."/>
            <person name="Steenkamp E.T."/>
            <person name="van der Nest M.A."/>
            <person name="van Wyk S."/>
            <person name="Wingfield M.J."/>
            <person name="Xiong C."/>
            <person name="Yue Q."/>
            <person name="Zhang X."/>
        </authorList>
    </citation>
    <scope>NUCLEOTIDE SEQUENCE [LARGE SCALE GENOMIC DNA]</scope>
    <source>
        <strain evidence="1 2">BP6252</strain>
    </source>
</reference>
<protein>
    <submittedName>
        <fullName evidence="1">Uncharacterized protein</fullName>
    </submittedName>
</protein>
<dbReference type="EMBL" id="PDLM01000010">
    <property type="protein sequence ID" value="RDW68180.1"/>
    <property type="molecule type" value="Genomic_DNA"/>
</dbReference>
<sequence length="108" mass="12077">MGKPGRRPKTFDIPGHIITFQSSPESRESSWLSQLDNSELQAIAPKFDAVVLSTADPYLRALPASEKNLINLLFDKDFFIQRFVFGPPPCARVFLLALPALYARMGKP</sequence>
<dbReference type="AlphaFoldDB" id="A0A3D8R2K4"/>
<evidence type="ECO:0000313" key="1">
    <source>
        <dbReference type="EMBL" id="RDW68180.1"/>
    </source>
</evidence>
<keyword evidence="2" id="KW-1185">Reference proteome</keyword>
<evidence type="ECO:0000313" key="2">
    <source>
        <dbReference type="Proteomes" id="UP000256645"/>
    </source>
</evidence>
<name>A0A3D8R2K4_9HELO</name>
<organism evidence="1 2">
    <name type="scientific">Coleophoma cylindrospora</name>
    <dbReference type="NCBI Taxonomy" id="1849047"/>
    <lineage>
        <taxon>Eukaryota</taxon>
        <taxon>Fungi</taxon>
        <taxon>Dikarya</taxon>
        <taxon>Ascomycota</taxon>
        <taxon>Pezizomycotina</taxon>
        <taxon>Leotiomycetes</taxon>
        <taxon>Helotiales</taxon>
        <taxon>Dermateaceae</taxon>
        <taxon>Coleophoma</taxon>
    </lineage>
</organism>
<comment type="caution">
    <text evidence="1">The sequence shown here is derived from an EMBL/GenBank/DDBJ whole genome shotgun (WGS) entry which is preliminary data.</text>
</comment>
<accession>A0A3D8R2K4</accession>